<dbReference type="Proteomes" id="UP000190150">
    <property type="component" value="Unassembled WGS sequence"/>
</dbReference>
<dbReference type="InterPro" id="IPR014036">
    <property type="entry name" value="DeoR-like_C"/>
</dbReference>
<dbReference type="RefSeq" id="WP_079641632.1">
    <property type="nucleotide sequence ID" value="NZ_FUZF01000003.1"/>
</dbReference>
<proteinExistence type="predicted"/>
<dbReference type="STRING" id="1513896.SAMN05660841_00907"/>
<sequence>MLKEDRHSIIIEETITNGSSSFQSLSKKLAVSEDTIRRDIKELDNKGLLRAVRGGALSVSRIPHHYRDRENTDIDQKKIIAQKAVSLIKSGQVLFFDGGTSVLELAKILPTDLKVTIITNSFPVANAIEDHPSAELIFLGGKLNKTSFATYGNETLQGVAKFKVDIYFLGICSIAPNNLSCKDLDDAELKLAMMRHSVKTVGLCTSDKINSESPYFVAQTEDMHTLITENSKETPSTKALAKLGIEIL</sequence>
<dbReference type="SMART" id="SM00420">
    <property type="entry name" value="HTH_DEOR"/>
    <property type="match status" value="1"/>
</dbReference>
<dbReference type="Gene3D" id="3.40.50.1360">
    <property type="match status" value="1"/>
</dbReference>
<dbReference type="EMBL" id="FUZF01000003">
    <property type="protein sequence ID" value="SKB52046.1"/>
    <property type="molecule type" value="Genomic_DNA"/>
</dbReference>
<reference evidence="6" key="1">
    <citation type="submission" date="2017-02" db="EMBL/GenBank/DDBJ databases">
        <authorList>
            <person name="Varghese N."/>
            <person name="Submissions S."/>
        </authorList>
    </citation>
    <scope>NUCLEOTIDE SEQUENCE [LARGE SCALE GENOMIC DNA]</scope>
    <source>
        <strain evidence="6">DSM 24091</strain>
    </source>
</reference>
<evidence type="ECO:0000256" key="3">
    <source>
        <dbReference type="ARBA" id="ARBA00023163"/>
    </source>
</evidence>
<dbReference type="PANTHER" id="PTHR30363">
    <property type="entry name" value="HTH-TYPE TRANSCRIPTIONAL REGULATOR SRLR-RELATED"/>
    <property type="match status" value="1"/>
</dbReference>
<evidence type="ECO:0000313" key="5">
    <source>
        <dbReference type="EMBL" id="SKB52046.1"/>
    </source>
</evidence>
<dbReference type="PANTHER" id="PTHR30363:SF4">
    <property type="entry name" value="GLYCEROL-3-PHOSPHATE REGULON REPRESSOR"/>
    <property type="match status" value="1"/>
</dbReference>
<dbReference type="Pfam" id="PF08220">
    <property type="entry name" value="HTH_DeoR"/>
    <property type="match status" value="1"/>
</dbReference>
<dbReference type="SUPFAM" id="SSF46785">
    <property type="entry name" value="Winged helix' DNA-binding domain"/>
    <property type="match status" value="1"/>
</dbReference>
<gene>
    <name evidence="5" type="ORF">SAMN05660841_00907</name>
</gene>
<evidence type="ECO:0000313" key="6">
    <source>
        <dbReference type="Proteomes" id="UP000190150"/>
    </source>
</evidence>
<dbReference type="OrthoDB" id="9798651at2"/>
<dbReference type="InterPro" id="IPR036390">
    <property type="entry name" value="WH_DNA-bd_sf"/>
</dbReference>
<accession>A0A1T5BY10</accession>
<name>A0A1T5BY10_9SPHI</name>
<dbReference type="InterPro" id="IPR037171">
    <property type="entry name" value="NagB/RpiA_transferase-like"/>
</dbReference>
<protein>
    <submittedName>
        <fullName evidence="5">Transcriptional regulator, DeoR family</fullName>
    </submittedName>
</protein>
<dbReference type="GO" id="GO:0003700">
    <property type="term" value="F:DNA-binding transcription factor activity"/>
    <property type="evidence" value="ECO:0007669"/>
    <property type="project" value="InterPro"/>
</dbReference>
<keyword evidence="3" id="KW-0804">Transcription</keyword>
<feature type="domain" description="HTH deoR-type" evidence="4">
    <location>
        <begin position="3"/>
        <end position="58"/>
    </location>
</feature>
<dbReference type="AlphaFoldDB" id="A0A1T5BY10"/>
<evidence type="ECO:0000256" key="1">
    <source>
        <dbReference type="ARBA" id="ARBA00022491"/>
    </source>
</evidence>
<dbReference type="SMART" id="SM01134">
    <property type="entry name" value="DeoRC"/>
    <property type="match status" value="1"/>
</dbReference>
<dbReference type="PRINTS" id="PR00037">
    <property type="entry name" value="HTHLACR"/>
</dbReference>
<dbReference type="Gene3D" id="1.10.10.10">
    <property type="entry name" value="Winged helix-like DNA-binding domain superfamily/Winged helix DNA-binding domain"/>
    <property type="match status" value="1"/>
</dbReference>
<organism evidence="5 6">
    <name type="scientific">Sphingobacterium nematocida</name>
    <dbReference type="NCBI Taxonomy" id="1513896"/>
    <lineage>
        <taxon>Bacteria</taxon>
        <taxon>Pseudomonadati</taxon>
        <taxon>Bacteroidota</taxon>
        <taxon>Sphingobacteriia</taxon>
        <taxon>Sphingobacteriales</taxon>
        <taxon>Sphingobacteriaceae</taxon>
        <taxon>Sphingobacterium</taxon>
    </lineage>
</organism>
<evidence type="ECO:0000259" key="4">
    <source>
        <dbReference type="PROSITE" id="PS51000"/>
    </source>
</evidence>
<dbReference type="InterPro" id="IPR001034">
    <property type="entry name" value="DeoR_HTH"/>
</dbReference>
<dbReference type="PROSITE" id="PS51000">
    <property type="entry name" value="HTH_DEOR_2"/>
    <property type="match status" value="1"/>
</dbReference>
<keyword evidence="2" id="KW-0805">Transcription regulation</keyword>
<evidence type="ECO:0000256" key="2">
    <source>
        <dbReference type="ARBA" id="ARBA00023015"/>
    </source>
</evidence>
<dbReference type="InterPro" id="IPR036388">
    <property type="entry name" value="WH-like_DNA-bd_sf"/>
</dbReference>
<keyword evidence="1" id="KW-0678">Repressor</keyword>
<keyword evidence="6" id="KW-1185">Reference proteome</keyword>
<dbReference type="Pfam" id="PF00455">
    <property type="entry name" value="DeoRC"/>
    <property type="match status" value="1"/>
</dbReference>
<dbReference type="SUPFAM" id="SSF100950">
    <property type="entry name" value="NagB/RpiA/CoA transferase-like"/>
    <property type="match status" value="1"/>
</dbReference>
<dbReference type="InterPro" id="IPR050313">
    <property type="entry name" value="Carb_Metab_HTH_regulators"/>
</dbReference>